<evidence type="ECO:0000259" key="6">
    <source>
        <dbReference type="Pfam" id="PF04893"/>
    </source>
</evidence>
<organism evidence="7">
    <name type="scientific">uncultured Gemmatimonadaceae bacterium</name>
    <dbReference type="NCBI Taxonomy" id="246130"/>
    <lineage>
        <taxon>Bacteria</taxon>
        <taxon>Pseudomonadati</taxon>
        <taxon>Gemmatimonadota</taxon>
        <taxon>Gemmatimonadia</taxon>
        <taxon>Gemmatimonadales</taxon>
        <taxon>Gemmatimonadaceae</taxon>
        <taxon>environmental samples</taxon>
    </lineage>
</organism>
<evidence type="ECO:0000256" key="1">
    <source>
        <dbReference type="ARBA" id="ARBA00004141"/>
    </source>
</evidence>
<feature type="transmembrane region" description="Helical" evidence="5">
    <location>
        <begin position="106"/>
        <end position="127"/>
    </location>
</feature>
<dbReference type="GO" id="GO:0016020">
    <property type="term" value="C:membrane"/>
    <property type="evidence" value="ECO:0007669"/>
    <property type="project" value="UniProtKB-SubCell"/>
</dbReference>
<sequence>MTTPTTTPAPAADKTTALWEDFVDIFYAPAQVFARRRDGRFGVALLVLVVVGAALFFLFRGMWESVTDAAIAQSLAANPNLTAEQATQARATAAKFAVVGGVAQAVLGYPILIALVALLVWFVGKVFGSTQRFAQAMTIVTYANVPRLLGTVIAGGLFALGYPEQARSPNSILLSPLRLIDEASVSVVTATLLGRFDLFTLWTTALIGVGLHVIGGLAKSKAAMGAGLVWLVSTMLMIASAARSAG</sequence>
<evidence type="ECO:0000256" key="4">
    <source>
        <dbReference type="ARBA" id="ARBA00023136"/>
    </source>
</evidence>
<feature type="domain" description="Yip1" evidence="6">
    <location>
        <begin position="24"/>
        <end position="238"/>
    </location>
</feature>
<accession>A0A6J4LEI3</accession>
<dbReference type="EMBL" id="CADCTU010000553">
    <property type="protein sequence ID" value="CAA9330555.1"/>
    <property type="molecule type" value="Genomic_DNA"/>
</dbReference>
<keyword evidence="4 5" id="KW-0472">Membrane</keyword>
<evidence type="ECO:0000256" key="5">
    <source>
        <dbReference type="SAM" id="Phobius"/>
    </source>
</evidence>
<evidence type="ECO:0000256" key="2">
    <source>
        <dbReference type="ARBA" id="ARBA00022692"/>
    </source>
</evidence>
<reference evidence="7" key="1">
    <citation type="submission" date="2020-02" db="EMBL/GenBank/DDBJ databases">
        <authorList>
            <person name="Meier V. D."/>
        </authorList>
    </citation>
    <scope>NUCLEOTIDE SEQUENCE</scope>
    <source>
        <strain evidence="7">AVDCRST_MAG11</strain>
    </source>
</reference>
<dbReference type="AlphaFoldDB" id="A0A6J4LEI3"/>
<evidence type="ECO:0000256" key="3">
    <source>
        <dbReference type="ARBA" id="ARBA00022989"/>
    </source>
</evidence>
<feature type="transmembrane region" description="Helical" evidence="5">
    <location>
        <begin position="225"/>
        <end position="242"/>
    </location>
</feature>
<gene>
    <name evidence="7" type="ORF">AVDCRST_MAG11-2452</name>
</gene>
<feature type="transmembrane region" description="Helical" evidence="5">
    <location>
        <begin position="199"/>
        <end position="218"/>
    </location>
</feature>
<protein>
    <recommendedName>
        <fullName evidence="6">Yip1 domain-containing protein</fullName>
    </recommendedName>
</protein>
<comment type="subcellular location">
    <subcellularLocation>
        <location evidence="1">Membrane</location>
        <topology evidence="1">Multi-pass membrane protein</topology>
    </subcellularLocation>
</comment>
<dbReference type="InterPro" id="IPR006977">
    <property type="entry name" value="Yip1_dom"/>
</dbReference>
<dbReference type="Pfam" id="PF04893">
    <property type="entry name" value="Yip1"/>
    <property type="match status" value="1"/>
</dbReference>
<evidence type="ECO:0000313" key="7">
    <source>
        <dbReference type="EMBL" id="CAA9330555.1"/>
    </source>
</evidence>
<feature type="transmembrane region" description="Helical" evidence="5">
    <location>
        <begin position="139"/>
        <end position="162"/>
    </location>
</feature>
<name>A0A6J4LEI3_9BACT</name>
<keyword evidence="2 5" id="KW-0812">Transmembrane</keyword>
<proteinExistence type="predicted"/>
<keyword evidence="3 5" id="KW-1133">Transmembrane helix</keyword>
<feature type="transmembrane region" description="Helical" evidence="5">
    <location>
        <begin position="41"/>
        <end position="59"/>
    </location>
</feature>